<geneLocation type="plasmid" evidence="1 2">
    <name>pCRULAC1</name>
</geneLocation>
<evidence type="ECO:0000313" key="1">
    <source>
        <dbReference type="EMBL" id="ANE05548.1"/>
    </source>
</evidence>
<keyword evidence="1" id="KW-0614">Plasmid</keyword>
<organism evidence="1 2">
    <name type="scientific">Corynebacterium crudilactis</name>
    <dbReference type="NCBI Taxonomy" id="1652495"/>
    <lineage>
        <taxon>Bacteria</taxon>
        <taxon>Bacillati</taxon>
        <taxon>Actinomycetota</taxon>
        <taxon>Actinomycetes</taxon>
        <taxon>Mycobacteriales</taxon>
        <taxon>Corynebacteriaceae</taxon>
        <taxon>Corynebacterium</taxon>
    </lineage>
</organism>
<dbReference type="OrthoDB" id="4419740at2"/>
<reference evidence="1 2" key="1">
    <citation type="submission" date="2016-05" db="EMBL/GenBank/DDBJ databases">
        <title>Complete genome sequence of Corynebacterium crudilactis, a new Corynebacterium species isolated from raw cow's milk.</title>
        <authorList>
            <person name="Christian R."/>
            <person name="Zimmermann J."/>
            <person name="Lipski A."/>
            <person name="Kalinowski J."/>
        </authorList>
    </citation>
    <scope>NUCLEOTIDE SEQUENCE [LARGE SCALE GENOMIC DNA]</scope>
    <source>
        <strain evidence="1 2">JZ16</strain>
        <plasmid evidence="1 2">pCRULAC1</plasmid>
    </source>
</reference>
<dbReference type="KEGG" id="ccjz:ccrud_14505"/>
<accession>A0A172QY26</accession>
<sequence>MKPIEDFLVAHKVRLFDPASAGLSGGEDAQAHIVETLVAYWDRLDGSQQRGIVDALSASTRQTEDAEAWARSRMAPPA</sequence>
<evidence type="ECO:0000313" key="2">
    <source>
        <dbReference type="Proteomes" id="UP000076929"/>
    </source>
</evidence>
<dbReference type="RefSeq" id="WP_066570473.1">
    <property type="nucleotide sequence ID" value="NZ_CP015623.1"/>
</dbReference>
<dbReference type="Proteomes" id="UP000076929">
    <property type="component" value="Plasmid pCRULAC1"/>
</dbReference>
<keyword evidence="2" id="KW-1185">Reference proteome</keyword>
<gene>
    <name evidence="1" type="ORF">ccrud_14505</name>
</gene>
<dbReference type="AlphaFoldDB" id="A0A172QY26"/>
<dbReference type="EMBL" id="CP015623">
    <property type="protein sequence ID" value="ANE05548.1"/>
    <property type="molecule type" value="Genomic_DNA"/>
</dbReference>
<proteinExistence type="predicted"/>
<name>A0A172QY26_9CORY</name>
<protein>
    <submittedName>
        <fullName evidence="1">Uncharacterized protein</fullName>
    </submittedName>
</protein>